<feature type="region of interest" description="Disordered" evidence="1">
    <location>
        <begin position="218"/>
        <end position="264"/>
    </location>
</feature>
<comment type="caution">
    <text evidence="2">The sequence shown here is derived from an EMBL/GenBank/DDBJ whole genome shotgun (WGS) entry which is preliminary data.</text>
</comment>
<dbReference type="EMBL" id="MU032347">
    <property type="protein sequence ID" value="KAF3766376.1"/>
    <property type="molecule type" value="Genomic_DNA"/>
</dbReference>
<evidence type="ECO:0000313" key="2">
    <source>
        <dbReference type="EMBL" id="KAF3766376.1"/>
    </source>
</evidence>
<dbReference type="RefSeq" id="XP_040777337.1">
    <property type="nucleotide sequence ID" value="XM_040925192.1"/>
</dbReference>
<accession>A0A9P4Y4H9</accession>
<organism evidence="2 3">
    <name type="scientific">Cryphonectria parasitica (strain ATCC 38755 / EP155)</name>
    <dbReference type="NCBI Taxonomy" id="660469"/>
    <lineage>
        <taxon>Eukaryota</taxon>
        <taxon>Fungi</taxon>
        <taxon>Dikarya</taxon>
        <taxon>Ascomycota</taxon>
        <taxon>Pezizomycotina</taxon>
        <taxon>Sordariomycetes</taxon>
        <taxon>Sordariomycetidae</taxon>
        <taxon>Diaporthales</taxon>
        <taxon>Cryphonectriaceae</taxon>
        <taxon>Cryphonectria-Endothia species complex</taxon>
        <taxon>Cryphonectria</taxon>
    </lineage>
</organism>
<protein>
    <submittedName>
        <fullName evidence="2">Uncharacterized protein</fullName>
    </submittedName>
</protein>
<proteinExistence type="predicted"/>
<feature type="compositionally biased region" description="Low complexity" evidence="1">
    <location>
        <begin position="224"/>
        <end position="244"/>
    </location>
</feature>
<keyword evidence="3" id="KW-1185">Reference proteome</keyword>
<dbReference type="AlphaFoldDB" id="A0A9P4Y4H9"/>
<sequence length="264" mass="30330">MCHYRYPAYPLCKHPDNRKRHGQWVLPGGWEAHIVIERCEAQRWAGGHSTCPRPSSTTEPTEDWKWVASPSRGLGRFCPACETDARTSSETLLPVRVMLLDLKRNIQEWQESYGFVLTSSNIMAMQRDKDWIEDNYHKATMKGPYNTAESGLREDFFEFIAKWESFIEEKIDDRDRWEREHDGGGRSSRASLRLGDEARNAGPQTEFYRLQQEYDAWRQSLAPGSGSSSSSSAQASSSSSSGGQSHHHRSSSSRSHHSRRHRRR</sequence>
<reference evidence="2" key="1">
    <citation type="journal article" date="2020" name="Phytopathology">
        <title>Genome sequence of the chestnut blight fungus Cryphonectria parasitica EP155: A fundamental resource for an archetypical invasive plant pathogen.</title>
        <authorList>
            <person name="Crouch J.A."/>
            <person name="Dawe A."/>
            <person name="Aerts A."/>
            <person name="Barry K."/>
            <person name="Churchill A.C.L."/>
            <person name="Grimwood J."/>
            <person name="Hillman B."/>
            <person name="Milgroom M.G."/>
            <person name="Pangilinan J."/>
            <person name="Smith M."/>
            <person name="Salamov A."/>
            <person name="Schmutz J."/>
            <person name="Yadav J."/>
            <person name="Grigoriev I.V."/>
            <person name="Nuss D."/>
        </authorList>
    </citation>
    <scope>NUCLEOTIDE SEQUENCE</scope>
    <source>
        <strain evidence="2">EP155</strain>
    </source>
</reference>
<evidence type="ECO:0000256" key="1">
    <source>
        <dbReference type="SAM" id="MobiDB-lite"/>
    </source>
</evidence>
<feature type="compositionally biased region" description="Basic residues" evidence="1">
    <location>
        <begin position="245"/>
        <end position="264"/>
    </location>
</feature>
<dbReference type="GeneID" id="63842321"/>
<name>A0A9P4Y4H9_CRYP1</name>
<feature type="region of interest" description="Disordered" evidence="1">
    <location>
        <begin position="176"/>
        <end position="200"/>
    </location>
</feature>
<dbReference type="Proteomes" id="UP000803844">
    <property type="component" value="Unassembled WGS sequence"/>
</dbReference>
<gene>
    <name evidence="2" type="ORF">M406DRAFT_68722</name>
</gene>
<evidence type="ECO:0000313" key="3">
    <source>
        <dbReference type="Proteomes" id="UP000803844"/>
    </source>
</evidence>